<accession>A0AAD8MHA6</accession>
<feature type="compositionally biased region" description="Basic and acidic residues" evidence="1">
    <location>
        <begin position="172"/>
        <end position="185"/>
    </location>
</feature>
<feature type="compositionally biased region" description="Polar residues" evidence="1">
    <location>
        <begin position="555"/>
        <end position="566"/>
    </location>
</feature>
<name>A0AAD8MHA6_9APIA</name>
<dbReference type="InterPro" id="IPR010844">
    <property type="entry name" value="Occludin_ELL"/>
</dbReference>
<dbReference type="EMBL" id="JAUIZM010000007">
    <property type="protein sequence ID" value="KAK1375960.1"/>
    <property type="molecule type" value="Genomic_DNA"/>
</dbReference>
<feature type="compositionally biased region" description="Basic and acidic residues" evidence="1">
    <location>
        <begin position="706"/>
        <end position="719"/>
    </location>
</feature>
<feature type="compositionally biased region" description="Low complexity" evidence="1">
    <location>
        <begin position="503"/>
        <end position="530"/>
    </location>
</feature>
<protein>
    <submittedName>
        <fullName evidence="3">Dentin sialophosphoprotein</fullName>
    </submittedName>
</protein>
<reference evidence="3" key="1">
    <citation type="submission" date="2023-02" db="EMBL/GenBank/DDBJ databases">
        <title>Genome of toxic invasive species Heracleum sosnowskyi carries increased number of genes despite the absence of recent whole-genome duplications.</title>
        <authorList>
            <person name="Schelkunov M."/>
            <person name="Shtratnikova V."/>
            <person name="Makarenko M."/>
            <person name="Klepikova A."/>
            <person name="Omelchenko D."/>
            <person name="Novikova G."/>
            <person name="Obukhova E."/>
            <person name="Bogdanov V."/>
            <person name="Penin A."/>
            <person name="Logacheva M."/>
        </authorList>
    </citation>
    <scope>NUCLEOTIDE SEQUENCE</scope>
    <source>
        <strain evidence="3">Hsosn_3</strain>
        <tissue evidence="3">Leaf</tissue>
    </source>
</reference>
<evidence type="ECO:0000256" key="1">
    <source>
        <dbReference type="SAM" id="MobiDB-lite"/>
    </source>
</evidence>
<feature type="region of interest" description="Disordered" evidence="1">
    <location>
        <begin position="172"/>
        <end position="312"/>
    </location>
</feature>
<feature type="region of interest" description="Disordered" evidence="1">
    <location>
        <begin position="614"/>
        <end position="842"/>
    </location>
</feature>
<dbReference type="AlphaFoldDB" id="A0AAD8MHA6"/>
<reference evidence="3" key="2">
    <citation type="submission" date="2023-05" db="EMBL/GenBank/DDBJ databases">
        <authorList>
            <person name="Schelkunov M.I."/>
        </authorList>
    </citation>
    <scope>NUCLEOTIDE SEQUENCE</scope>
    <source>
        <strain evidence="3">Hsosn_3</strain>
        <tissue evidence="3">Leaf</tissue>
    </source>
</reference>
<feature type="compositionally biased region" description="Polar residues" evidence="1">
    <location>
        <begin position="249"/>
        <end position="261"/>
    </location>
</feature>
<keyword evidence="4" id="KW-1185">Reference proteome</keyword>
<feature type="compositionally biased region" description="Gly residues" evidence="1">
    <location>
        <begin position="1"/>
        <end position="15"/>
    </location>
</feature>
<dbReference type="PANTHER" id="PTHR38372">
    <property type="entry name" value="DENTIN SIALOPHOSPHOPROTEIN-LIKE PROTEIN"/>
    <property type="match status" value="1"/>
</dbReference>
<gene>
    <name evidence="3" type="ORF">POM88_032153</name>
</gene>
<feature type="compositionally biased region" description="Polar residues" evidence="1">
    <location>
        <begin position="399"/>
        <end position="417"/>
    </location>
</feature>
<dbReference type="Pfam" id="PF07303">
    <property type="entry name" value="Occludin_ELL"/>
    <property type="match status" value="1"/>
</dbReference>
<feature type="compositionally biased region" description="Basic and acidic residues" evidence="1">
    <location>
        <begin position="774"/>
        <end position="802"/>
    </location>
</feature>
<proteinExistence type="predicted"/>
<dbReference type="PROSITE" id="PS51980">
    <property type="entry name" value="OCEL"/>
    <property type="match status" value="1"/>
</dbReference>
<feature type="compositionally biased region" description="Polar residues" evidence="1">
    <location>
        <begin position="430"/>
        <end position="448"/>
    </location>
</feature>
<feature type="region of interest" description="Disordered" evidence="1">
    <location>
        <begin position="1"/>
        <end position="51"/>
    </location>
</feature>
<feature type="compositionally biased region" description="Basic and acidic residues" evidence="1">
    <location>
        <begin position="676"/>
        <end position="686"/>
    </location>
</feature>
<feature type="compositionally biased region" description="Polar residues" evidence="1">
    <location>
        <begin position="803"/>
        <end position="818"/>
    </location>
</feature>
<evidence type="ECO:0000313" key="4">
    <source>
        <dbReference type="Proteomes" id="UP001237642"/>
    </source>
</evidence>
<organism evidence="3 4">
    <name type="scientific">Heracleum sosnowskyi</name>
    <dbReference type="NCBI Taxonomy" id="360622"/>
    <lineage>
        <taxon>Eukaryota</taxon>
        <taxon>Viridiplantae</taxon>
        <taxon>Streptophyta</taxon>
        <taxon>Embryophyta</taxon>
        <taxon>Tracheophyta</taxon>
        <taxon>Spermatophyta</taxon>
        <taxon>Magnoliopsida</taxon>
        <taxon>eudicotyledons</taxon>
        <taxon>Gunneridae</taxon>
        <taxon>Pentapetalae</taxon>
        <taxon>asterids</taxon>
        <taxon>campanulids</taxon>
        <taxon>Apiales</taxon>
        <taxon>Apiaceae</taxon>
        <taxon>Apioideae</taxon>
        <taxon>apioid superclade</taxon>
        <taxon>Tordylieae</taxon>
        <taxon>Tordyliinae</taxon>
        <taxon>Heracleum</taxon>
    </lineage>
</organism>
<feature type="region of interest" description="Disordered" evidence="1">
    <location>
        <begin position="399"/>
        <end position="569"/>
    </location>
</feature>
<comment type="caution">
    <text evidence="3">The sequence shown here is derived from an EMBL/GenBank/DDBJ whole genome shotgun (WGS) entry which is preliminary data.</text>
</comment>
<dbReference type="PANTHER" id="PTHR38372:SF2">
    <property type="entry name" value="DENTIN SIALOPHOSPHOPROTEIN-LIKE PROTEIN"/>
    <property type="match status" value="1"/>
</dbReference>
<feature type="compositionally biased region" description="Acidic residues" evidence="1">
    <location>
        <begin position="536"/>
        <end position="545"/>
    </location>
</feature>
<feature type="compositionally biased region" description="Basic and acidic residues" evidence="1">
    <location>
        <begin position="643"/>
        <end position="669"/>
    </location>
</feature>
<sequence length="974" mass="107677">MFGTAGKSGRGGRGGAGKKRKLDSKFRSASIIRTSGGRPAGDVSRNKRTTTATPVVAATAPADETYSLVTGNPLDFAMIIRLTPDLVDEIKRAESQGGSARIKFDAIANNSSGNVIDVGGKDFRFTWSREMGDLCDIYEERHSGEDGDGLLVESGCAWRKLNVQRVLDESTKNHVKMRSEEAERKSKSRKVTILENGNPPMKSQMKALAASEATPRKMPFKQKQEPPCKKRKAEPPPGPPKSAHKHVLSCTSSKGRTSSPLLPSAHDQPHASASPFGTVSLSRSYASVEDNLPIQTTSKEKPSSSKKGMPDRVITNAVVDKVASKGNSGVKPTDLRSMLIFLLTENPRGMSLKALEKSVGQNFPDAGRQIKPIIKKIATYQPPGRYILKSGAELESLQKSVYQIGSSPENNQQQTSGPGDKCDDIRDPVNNVSVKTHTQNDEPANLNSVPGEVLADAEEINIPLQSPDHYAEKKVSDNNEGLVATPSKSGSDSDSSDCESDSGSDSRSRSKSPVGSRSGSSSDSESDGVSNSKEGSDEEVDIMTSDDDKGPKDNLQASEPELSTSPILCRPDGLLVQNVTDEKEDLHASQIIEIKENSHNYAQVAEFDAYNGSVFNDKKGEQHPQAIEPSKDDCAVSQGTKVYRGDLHRERDIFRHEESDKYQRKPEGKSKKRSYEKHFDDNDVRSKKVKAGSMMRAPMQIEDGYSNEKRPPRNPRDSADQNLTPTHSHHRKPSELPGNIKEVVSNSNVVNPSKDSNISEIDSSPFINGRSLNLRREPSELELGELRDPLPEETTGIKKQSDNKGSIEQSEGKLTSFDNCDLDIRRGGPAGRTGVDPIKPSSADLKNRGTFFDNNKFSYCKYEKDKPELRGPIKDHSRYIECVKEYQEKYDSYLSIYKILESERNEFLKFGRDLEAAKEKDMIKYYSILEELKESYRQCGTRHKRLKKVYLVLYRELKTLKEVIKDYANHCPNA</sequence>
<evidence type="ECO:0000259" key="2">
    <source>
        <dbReference type="PROSITE" id="PS51980"/>
    </source>
</evidence>
<evidence type="ECO:0000313" key="3">
    <source>
        <dbReference type="EMBL" id="KAK1375960.1"/>
    </source>
</evidence>
<feature type="domain" description="OCEL" evidence="2">
    <location>
        <begin position="864"/>
        <end position="972"/>
    </location>
</feature>
<feature type="compositionally biased region" description="Polar residues" evidence="1">
    <location>
        <begin position="275"/>
        <end position="285"/>
    </location>
</feature>
<feature type="compositionally biased region" description="Low complexity" evidence="1">
    <location>
        <begin position="743"/>
        <end position="756"/>
    </location>
</feature>
<dbReference type="Proteomes" id="UP001237642">
    <property type="component" value="Unassembled WGS sequence"/>
</dbReference>